<comment type="pathway">
    <text evidence="1">Lipid metabolism.</text>
</comment>
<feature type="domain" description="Phospholipid/glycerol acyltransferase" evidence="5">
    <location>
        <begin position="73"/>
        <end position="187"/>
    </location>
</feature>
<keyword evidence="3 6" id="KW-0012">Acyltransferase</keyword>
<sequence>MQRARSKLFDILLAVWTGLFAPALAILWICGSPERGVRAGSRLWARGVLVGLKWFVGLTYLERDRHNIPDEPCLIIANHQSTWETLAFLVLFPNVAIIAKQELLTIPIFSWFLRKSPMILIDRESGSKAVRKMIDESRTALAQGRSVLIFPEGSRKPASEPIEFKRGVELLYTKLDRVVLPVALNSGLFWEPNRSYKRAGTISVSYLSPIEPGLPGNDFTRKAEQLLEAERRISRPSYPLRNCPDNASAAPMIMS</sequence>
<proteinExistence type="predicted"/>
<reference evidence="6 7" key="1">
    <citation type="submission" date="2019-07" db="EMBL/GenBank/DDBJ databases">
        <title>Whole genome shotgun sequence of Microvirga aerophila NBRC 106136.</title>
        <authorList>
            <person name="Hosoyama A."/>
            <person name="Uohara A."/>
            <person name="Ohji S."/>
            <person name="Ichikawa N."/>
        </authorList>
    </citation>
    <scope>NUCLEOTIDE SEQUENCE [LARGE SCALE GENOMIC DNA]</scope>
    <source>
        <strain evidence="6 7">NBRC 106136</strain>
    </source>
</reference>
<dbReference type="PANTHER" id="PTHR10434:SF40">
    <property type="entry name" value="1-ACYL-SN-GLYCEROL-3-PHOSPHATE ACYLTRANSFERASE"/>
    <property type="match status" value="1"/>
</dbReference>
<evidence type="ECO:0000256" key="1">
    <source>
        <dbReference type="ARBA" id="ARBA00005189"/>
    </source>
</evidence>
<gene>
    <name evidence="6" type="ORF">MAE02_61970</name>
</gene>
<dbReference type="PANTHER" id="PTHR10434">
    <property type="entry name" value="1-ACYL-SN-GLYCEROL-3-PHOSPHATE ACYLTRANSFERASE"/>
    <property type="match status" value="1"/>
</dbReference>
<keyword evidence="4" id="KW-1133">Transmembrane helix</keyword>
<feature type="transmembrane region" description="Helical" evidence="4">
    <location>
        <begin position="12"/>
        <end position="31"/>
    </location>
</feature>
<dbReference type="EMBL" id="BJYU01000200">
    <property type="protein sequence ID" value="GEO18501.1"/>
    <property type="molecule type" value="Genomic_DNA"/>
</dbReference>
<name>A0A512C2T2_9HYPH</name>
<evidence type="ECO:0000256" key="2">
    <source>
        <dbReference type="ARBA" id="ARBA00022679"/>
    </source>
</evidence>
<keyword evidence="2 6" id="KW-0808">Transferase</keyword>
<dbReference type="RefSeq" id="WP_147023041.1">
    <property type="nucleotide sequence ID" value="NZ_BJYU01000200.1"/>
</dbReference>
<comment type="caution">
    <text evidence="6">The sequence shown here is derived from an EMBL/GenBank/DDBJ whole genome shotgun (WGS) entry which is preliminary data.</text>
</comment>
<dbReference type="InterPro" id="IPR002123">
    <property type="entry name" value="Plipid/glycerol_acylTrfase"/>
</dbReference>
<dbReference type="CDD" id="cd07989">
    <property type="entry name" value="LPLAT_AGPAT-like"/>
    <property type="match status" value="1"/>
</dbReference>
<dbReference type="SMART" id="SM00563">
    <property type="entry name" value="PlsC"/>
    <property type="match status" value="1"/>
</dbReference>
<evidence type="ECO:0000313" key="7">
    <source>
        <dbReference type="Proteomes" id="UP000321085"/>
    </source>
</evidence>
<keyword evidence="4" id="KW-0472">Membrane</keyword>
<keyword evidence="7" id="KW-1185">Reference proteome</keyword>
<dbReference type="GO" id="GO:0003841">
    <property type="term" value="F:1-acylglycerol-3-phosphate O-acyltransferase activity"/>
    <property type="evidence" value="ECO:0007669"/>
    <property type="project" value="TreeGrafter"/>
</dbReference>
<accession>A0A512C2T2</accession>
<dbReference type="SUPFAM" id="SSF69593">
    <property type="entry name" value="Glycerol-3-phosphate (1)-acyltransferase"/>
    <property type="match status" value="1"/>
</dbReference>
<evidence type="ECO:0000256" key="3">
    <source>
        <dbReference type="ARBA" id="ARBA00023315"/>
    </source>
</evidence>
<evidence type="ECO:0000256" key="4">
    <source>
        <dbReference type="SAM" id="Phobius"/>
    </source>
</evidence>
<evidence type="ECO:0000313" key="6">
    <source>
        <dbReference type="EMBL" id="GEO18501.1"/>
    </source>
</evidence>
<keyword evidence="4" id="KW-0812">Transmembrane</keyword>
<dbReference type="Pfam" id="PF01553">
    <property type="entry name" value="Acyltransferase"/>
    <property type="match status" value="1"/>
</dbReference>
<dbReference type="AlphaFoldDB" id="A0A512C2T2"/>
<organism evidence="6 7">
    <name type="scientific">Microvirga aerophila</name>
    <dbReference type="NCBI Taxonomy" id="670291"/>
    <lineage>
        <taxon>Bacteria</taxon>
        <taxon>Pseudomonadati</taxon>
        <taxon>Pseudomonadota</taxon>
        <taxon>Alphaproteobacteria</taxon>
        <taxon>Hyphomicrobiales</taxon>
        <taxon>Methylobacteriaceae</taxon>
        <taxon>Microvirga</taxon>
    </lineage>
</organism>
<evidence type="ECO:0000259" key="5">
    <source>
        <dbReference type="SMART" id="SM00563"/>
    </source>
</evidence>
<protein>
    <submittedName>
        <fullName evidence="6">1-acyl-sn-glycerol-3-phosphate acyltransferase</fullName>
    </submittedName>
</protein>
<dbReference type="GO" id="GO:0006654">
    <property type="term" value="P:phosphatidic acid biosynthetic process"/>
    <property type="evidence" value="ECO:0007669"/>
    <property type="project" value="TreeGrafter"/>
</dbReference>
<dbReference type="Proteomes" id="UP000321085">
    <property type="component" value="Unassembled WGS sequence"/>
</dbReference>